<dbReference type="GO" id="GO:0050821">
    <property type="term" value="P:protein stabilization"/>
    <property type="evidence" value="ECO:0007669"/>
    <property type="project" value="TreeGrafter"/>
</dbReference>
<proteinExistence type="inferred from homology"/>
<gene>
    <name evidence="6" type="ORF">B3C1_15452</name>
</gene>
<feature type="region of interest" description="Disordered" evidence="4">
    <location>
        <begin position="71"/>
        <end position="96"/>
    </location>
</feature>
<dbReference type="EMBL" id="AMRI01000025">
    <property type="protein sequence ID" value="EKE69211.1"/>
    <property type="molecule type" value="Genomic_DNA"/>
</dbReference>
<feature type="compositionally biased region" description="Basic and acidic residues" evidence="4">
    <location>
        <begin position="86"/>
        <end position="95"/>
    </location>
</feature>
<name>K2IGM1_9GAMM</name>
<evidence type="ECO:0000256" key="5">
    <source>
        <dbReference type="SAM" id="SignalP"/>
    </source>
</evidence>
<dbReference type="InterPro" id="IPR005632">
    <property type="entry name" value="Chaperone_Skp"/>
</dbReference>
<dbReference type="RefSeq" id="WP_008485975.1">
    <property type="nucleotide sequence ID" value="NZ_AMRI01000025.1"/>
</dbReference>
<comment type="caution">
    <text evidence="6">The sequence shown here is derived from an EMBL/GenBank/DDBJ whole genome shotgun (WGS) entry which is preliminary data.</text>
</comment>
<dbReference type="InterPro" id="IPR024930">
    <property type="entry name" value="Skp_dom_sf"/>
</dbReference>
<dbReference type="STRING" id="745411.B3C1_15452"/>
<evidence type="ECO:0000256" key="1">
    <source>
        <dbReference type="ARBA" id="ARBA00018026"/>
    </source>
</evidence>
<dbReference type="GO" id="GO:0051082">
    <property type="term" value="F:unfolded protein binding"/>
    <property type="evidence" value="ECO:0007669"/>
    <property type="project" value="InterPro"/>
</dbReference>
<dbReference type="PANTHER" id="PTHR35089">
    <property type="entry name" value="CHAPERONE PROTEIN SKP"/>
    <property type="match status" value="1"/>
</dbReference>
<dbReference type="eggNOG" id="COG2825">
    <property type="taxonomic scope" value="Bacteria"/>
</dbReference>
<accession>K2IGM1</accession>
<keyword evidence="2 5" id="KW-0732">Signal</keyword>
<evidence type="ECO:0000256" key="2">
    <source>
        <dbReference type="ARBA" id="ARBA00022729"/>
    </source>
</evidence>
<evidence type="ECO:0000256" key="4">
    <source>
        <dbReference type="SAM" id="MobiDB-lite"/>
    </source>
</evidence>
<dbReference type="GO" id="GO:0005829">
    <property type="term" value="C:cytosol"/>
    <property type="evidence" value="ECO:0007669"/>
    <property type="project" value="TreeGrafter"/>
</dbReference>
<evidence type="ECO:0000313" key="6">
    <source>
        <dbReference type="EMBL" id="EKE69211.1"/>
    </source>
</evidence>
<protein>
    <recommendedName>
        <fullName evidence="1">Chaperone protein Skp</fullName>
    </recommendedName>
</protein>
<keyword evidence="7" id="KW-1185">Reference proteome</keyword>
<feature type="signal peptide" evidence="5">
    <location>
        <begin position="1"/>
        <end position="24"/>
    </location>
</feature>
<reference evidence="6 7" key="1">
    <citation type="journal article" date="2012" name="J. Bacteriol.">
        <title>Genome Sequence of Gallaecimonas xiamenensis Type Strain 3-C-1.</title>
        <authorList>
            <person name="Lai Q."/>
            <person name="Wang L."/>
            <person name="Wang W."/>
            <person name="Shao Z."/>
        </authorList>
    </citation>
    <scope>NUCLEOTIDE SEQUENCE [LARGE SCALE GENOMIC DNA]</scope>
    <source>
        <strain evidence="6 7">3-C-1</strain>
    </source>
</reference>
<dbReference type="Pfam" id="PF03938">
    <property type="entry name" value="OmpH"/>
    <property type="match status" value="1"/>
</dbReference>
<feature type="chain" id="PRO_5003858571" description="Chaperone protein Skp" evidence="5">
    <location>
        <begin position="25"/>
        <end position="169"/>
    </location>
</feature>
<sequence length="169" mass="18705">MKKSLIGAGLALALSAGMALPAAADARIAVVDMAKIFQNLPQREQVAQKLEKEFADRIEAVRKLEEQMQGIQDQARRDASIMTDSQKTDLSRKMESLQADYQLKRKALDEDMRGRQAEERNKLLTTIQNAVDSVAKGKYDVVLQRAAVAYISNDVDISDKVIAQVSKGK</sequence>
<evidence type="ECO:0000313" key="7">
    <source>
        <dbReference type="Proteomes" id="UP000006755"/>
    </source>
</evidence>
<dbReference type="PANTHER" id="PTHR35089:SF1">
    <property type="entry name" value="CHAPERONE PROTEIN SKP"/>
    <property type="match status" value="1"/>
</dbReference>
<dbReference type="SUPFAM" id="SSF111384">
    <property type="entry name" value="OmpH-like"/>
    <property type="match status" value="1"/>
</dbReference>
<dbReference type="Proteomes" id="UP000006755">
    <property type="component" value="Unassembled WGS sequence"/>
</dbReference>
<dbReference type="Gene3D" id="3.30.910.20">
    <property type="entry name" value="Skp domain"/>
    <property type="match status" value="1"/>
</dbReference>
<dbReference type="SMART" id="SM00935">
    <property type="entry name" value="OmpH"/>
    <property type="match status" value="1"/>
</dbReference>
<evidence type="ECO:0000256" key="3">
    <source>
        <dbReference type="PIRNR" id="PIRNR002094"/>
    </source>
</evidence>
<dbReference type="PIRSF" id="PIRSF002094">
    <property type="entry name" value="OMP26_Skp"/>
    <property type="match status" value="1"/>
</dbReference>
<organism evidence="6 7">
    <name type="scientific">Gallaecimonas xiamenensis 3-C-1</name>
    <dbReference type="NCBI Taxonomy" id="745411"/>
    <lineage>
        <taxon>Bacteria</taxon>
        <taxon>Pseudomonadati</taxon>
        <taxon>Pseudomonadota</taxon>
        <taxon>Gammaproteobacteria</taxon>
        <taxon>Enterobacterales</taxon>
        <taxon>Gallaecimonadaceae</taxon>
        <taxon>Gallaecimonas</taxon>
    </lineage>
</organism>
<comment type="similarity">
    <text evidence="3">Belongs to the skp family.</text>
</comment>
<dbReference type="AlphaFoldDB" id="K2IGM1"/>